<dbReference type="Proteomes" id="UP000799754">
    <property type="component" value="Unassembled WGS sequence"/>
</dbReference>
<feature type="non-terminal residue" evidence="1">
    <location>
        <position position="1"/>
    </location>
</feature>
<gene>
    <name evidence="1" type="ORF">BU25DRAFT_319410</name>
</gene>
<proteinExistence type="predicted"/>
<protein>
    <submittedName>
        <fullName evidence="1">CoA-dependent acyltransferase</fullName>
    </submittedName>
</protein>
<evidence type="ECO:0000313" key="1">
    <source>
        <dbReference type="EMBL" id="KAF2624096.1"/>
    </source>
</evidence>
<keyword evidence="1" id="KW-0012">Acyltransferase</keyword>
<keyword evidence="1" id="KW-0808">Transferase</keyword>
<organism evidence="1 2">
    <name type="scientific">Macroventuria anomochaeta</name>
    <dbReference type="NCBI Taxonomy" id="301207"/>
    <lineage>
        <taxon>Eukaryota</taxon>
        <taxon>Fungi</taxon>
        <taxon>Dikarya</taxon>
        <taxon>Ascomycota</taxon>
        <taxon>Pezizomycotina</taxon>
        <taxon>Dothideomycetes</taxon>
        <taxon>Pleosporomycetidae</taxon>
        <taxon>Pleosporales</taxon>
        <taxon>Pleosporineae</taxon>
        <taxon>Didymellaceae</taxon>
        <taxon>Macroventuria</taxon>
    </lineage>
</organism>
<comment type="caution">
    <text evidence="1">The sequence shown here is derived from an EMBL/GenBank/DDBJ whole genome shotgun (WGS) entry which is preliminary data.</text>
</comment>
<reference evidence="1" key="1">
    <citation type="journal article" date="2020" name="Stud. Mycol.">
        <title>101 Dothideomycetes genomes: a test case for predicting lifestyles and emergence of pathogens.</title>
        <authorList>
            <person name="Haridas S."/>
            <person name="Albert R."/>
            <person name="Binder M."/>
            <person name="Bloem J."/>
            <person name="Labutti K."/>
            <person name="Salamov A."/>
            <person name="Andreopoulos B."/>
            <person name="Baker S."/>
            <person name="Barry K."/>
            <person name="Bills G."/>
            <person name="Bluhm B."/>
            <person name="Cannon C."/>
            <person name="Castanera R."/>
            <person name="Culley D."/>
            <person name="Daum C."/>
            <person name="Ezra D."/>
            <person name="Gonzalez J."/>
            <person name="Henrissat B."/>
            <person name="Kuo A."/>
            <person name="Liang C."/>
            <person name="Lipzen A."/>
            <person name="Lutzoni F."/>
            <person name="Magnuson J."/>
            <person name="Mondo S."/>
            <person name="Nolan M."/>
            <person name="Ohm R."/>
            <person name="Pangilinan J."/>
            <person name="Park H.-J."/>
            <person name="Ramirez L."/>
            <person name="Alfaro M."/>
            <person name="Sun H."/>
            <person name="Tritt A."/>
            <person name="Yoshinaga Y."/>
            <person name="Zwiers L.-H."/>
            <person name="Turgeon B."/>
            <person name="Goodwin S."/>
            <person name="Spatafora J."/>
            <person name="Crous P."/>
            <person name="Grigoriev I."/>
        </authorList>
    </citation>
    <scope>NUCLEOTIDE SEQUENCE</scope>
    <source>
        <strain evidence="1">CBS 525.71</strain>
    </source>
</reference>
<feature type="non-terminal residue" evidence="1">
    <location>
        <position position="258"/>
    </location>
</feature>
<dbReference type="EMBL" id="MU006733">
    <property type="protein sequence ID" value="KAF2624096.1"/>
    <property type="molecule type" value="Genomic_DNA"/>
</dbReference>
<accession>A0ACB6RPW7</accession>
<sequence length="258" mass="28318">EFQIQQLWAAVLDIPAESIGRDDNFLQIGGDSISAIRLVSLARSSYGIALTMASIFGDGRLWRLAATVGSAAAVGAPPSPFSLLPKGRADEILDQASKHCGLSEKQAIEDAYPCTPLQEGLMALAVTQPGSYLTTWVYKLSRHVDVTRFKDAWERTVALCDGLRKRIVLADGGYFQIVVKDDVAWEVWESLGGGGIDSAVDLAVEKTHETDISTGLRLWRYTLTAGADGQNYFVLIGHHAVFDGWSFRLIMQQLRRLY</sequence>
<name>A0ACB6RPW7_9PLEO</name>
<keyword evidence="2" id="KW-1185">Reference proteome</keyword>
<evidence type="ECO:0000313" key="2">
    <source>
        <dbReference type="Proteomes" id="UP000799754"/>
    </source>
</evidence>